<dbReference type="PROSITE" id="PS50928">
    <property type="entry name" value="ABC_TM1"/>
    <property type="match status" value="1"/>
</dbReference>
<dbReference type="PANTHER" id="PTHR43744">
    <property type="entry name" value="ABC TRANSPORTER PERMEASE PROTEIN MG189-RELATED-RELATED"/>
    <property type="match status" value="1"/>
</dbReference>
<keyword evidence="3" id="KW-1003">Cell membrane</keyword>
<dbReference type="PANTHER" id="PTHR43744:SF12">
    <property type="entry name" value="ABC TRANSPORTER PERMEASE PROTEIN MG189-RELATED"/>
    <property type="match status" value="1"/>
</dbReference>
<dbReference type="KEGG" id="plut:EI981_16750"/>
<feature type="transmembrane region" description="Helical" evidence="7">
    <location>
        <begin position="12"/>
        <end position="34"/>
    </location>
</feature>
<organism evidence="9 10">
    <name type="scientific">Paenibacillus lutimineralis</name>
    <dbReference type="NCBI Taxonomy" id="2707005"/>
    <lineage>
        <taxon>Bacteria</taxon>
        <taxon>Bacillati</taxon>
        <taxon>Bacillota</taxon>
        <taxon>Bacilli</taxon>
        <taxon>Bacillales</taxon>
        <taxon>Paenibacillaceae</taxon>
        <taxon>Paenibacillus</taxon>
    </lineage>
</organism>
<feature type="transmembrane region" description="Helical" evidence="7">
    <location>
        <begin position="70"/>
        <end position="90"/>
    </location>
</feature>
<gene>
    <name evidence="9" type="ORF">EI981_16750</name>
</gene>
<evidence type="ECO:0000256" key="2">
    <source>
        <dbReference type="ARBA" id="ARBA00022448"/>
    </source>
</evidence>
<proteinExistence type="inferred from homology"/>
<dbReference type="GO" id="GO:0005886">
    <property type="term" value="C:plasma membrane"/>
    <property type="evidence" value="ECO:0007669"/>
    <property type="project" value="UniProtKB-SubCell"/>
</dbReference>
<keyword evidence="6 7" id="KW-0472">Membrane</keyword>
<keyword evidence="2 7" id="KW-0813">Transport</keyword>
<keyword evidence="4 7" id="KW-0812">Transmembrane</keyword>
<dbReference type="InterPro" id="IPR035906">
    <property type="entry name" value="MetI-like_sf"/>
</dbReference>
<feature type="transmembrane region" description="Helical" evidence="7">
    <location>
        <begin position="182"/>
        <end position="205"/>
    </location>
</feature>
<evidence type="ECO:0000256" key="7">
    <source>
        <dbReference type="RuleBase" id="RU363032"/>
    </source>
</evidence>
<sequence length="276" mass="31235">MKKLSLGKLITTVIVGFFSLLFISPLVWMLSAAAKYEVDVMKFPIEWIPTKWNLIENFKTVWLGNVPFGLYYLNSLKLAVLMTLLTLLFSSMAGYSFAKLNFPFKNGLFVLVLSFFLIPQESTLVPRYILIKWFGLYDTHFALILMGACSIPLTFLARQFIKDIHTEYIEAAKIDGAGHLRIYWQIILPMAKPILATVGILKFLWTWNDYQNPLIFLISKSKYTVTLGIQSFASQYGTSYAVIMMAALSTILPILIVFVLLQKQVINGITMGGVKG</sequence>
<comment type="similarity">
    <text evidence="7">Belongs to the binding-protein-dependent transport system permease family.</text>
</comment>
<feature type="transmembrane region" description="Helical" evidence="7">
    <location>
        <begin position="140"/>
        <end position="161"/>
    </location>
</feature>
<evidence type="ECO:0000313" key="9">
    <source>
        <dbReference type="EMBL" id="AZS15921.1"/>
    </source>
</evidence>
<evidence type="ECO:0000256" key="5">
    <source>
        <dbReference type="ARBA" id="ARBA00022989"/>
    </source>
</evidence>
<feature type="transmembrane region" description="Helical" evidence="7">
    <location>
        <begin position="240"/>
        <end position="261"/>
    </location>
</feature>
<evidence type="ECO:0000256" key="6">
    <source>
        <dbReference type="ARBA" id="ARBA00023136"/>
    </source>
</evidence>
<keyword evidence="10" id="KW-1185">Reference proteome</keyword>
<dbReference type="OrthoDB" id="9771544at2"/>
<comment type="subcellular location">
    <subcellularLocation>
        <location evidence="1 7">Cell membrane</location>
        <topology evidence="1 7">Multi-pass membrane protein</topology>
    </subcellularLocation>
</comment>
<dbReference type="Gene3D" id="1.10.3720.10">
    <property type="entry name" value="MetI-like"/>
    <property type="match status" value="1"/>
</dbReference>
<dbReference type="InterPro" id="IPR000515">
    <property type="entry name" value="MetI-like"/>
</dbReference>
<dbReference type="RefSeq" id="WP_127000035.1">
    <property type="nucleotide sequence ID" value="NZ_CP034346.1"/>
</dbReference>
<dbReference type="Proteomes" id="UP000270678">
    <property type="component" value="Chromosome"/>
</dbReference>
<protein>
    <submittedName>
        <fullName evidence="9">Carbohydrate ABC transporter permease</fullName>
    </submittedName>
</protein>
<feature type="domain" description="ABC transmembrane type-1" evidence="8">
    <location>
        <begin position="72"/>
        <end position="261"/>
    </location>
</feature>
<keyword evidence="5 7" id="KW-1133">Transmembrane helix</keyword>
<evidence type="ECO:0000256" key="1">
    <source>
        <dbReference type="ARBA" id="ARBA00004651"/>
    </source>
</evidence>
<feature type="transmembrane region" description="Helical" evidence="7">
    <location>
        <begin position="102"/>
        <end position="120"/>
    </location>
</feature>
<dbReference type="AlphaFoldDB" id="A0A3S9V080"/>
<dbReference type="SUPFAM" id="SSF161098">
    <property type="entry name" value="MetI-like"/>
    <property type="match status" value="1"/>
</dbReference>
<evidence type="ECO:0000256" key="4">
    <source>
        <dbReference type="ARBA" id="ARBA00022692"/>
    </source>
</evidence>
<dbReference type="GO" id="GO:0055085">
    <property type="term" value="P:transmembrane transport"/>
    <property type="evidence" value="ECO:0007669"/>
    <property type="project" value="InterPro"/>
</dbReference>
<evidence type="ECO:0000256" key="3">
    <source>
        <dbReference type="ARBA" id="ARBA00022475"/>
    </source>
</evidence>
<reference evidence="10" key="1">
    <citation type="submission" date="2018-12" db="EMBL/GenBank/DDBJ databases">
        <title>Complete genome sequence of Paenibacillus sp. MBLB1234.</title>
        <authorList>
            <person name="Nam Y.-D."/>
            <person name="Kang J."/>
            <person name="Chung W.-H."/>
            <person name="Park Y.S."/>
        </authorList>
    </citation>
    <scope>NUCLEOTIDE SEQUENCE [LARGE SCALE GENOMIC DNA]</scope>
    <source>
        <strain evidence="10">MBLB1234</strain>
    </source>
</reference>
<dbReference type="Pfam" id="PF00528">
    <property type="entry name" value="BPD_transp_1"/>
    <property type="match status" value="1"/>
</dbReference>
<evidence type="ECO:0000313" key="10">
    <source>
        <dbReference type="Proteomes" id="UP000270678"/>
    </source>
</evidence>
<dbReference type="EMBL" id="CP034346">
    <property type="protein sequence ID" value="AZS15921.1"/>
    <property type="molecule type" value="Genomic_DNA"/>
</dbReference>
<evidence type="ECO:0000259" key="8">
    <source>
        <dbReference type="PROSITE" id="PS50928"/>
    </source>
</evidence>
<accession>A0A3S9V080</accession>
<dbReference type="CDD" id="cd06261">
    <property type="entry name" value="TM_PBP2"/>
    <property type="match status" value="1"/>
</dbReference>
<name>A0A3S9V080_9BACL</name>